<dbReference type="PANTHER" id="PTHR45138:SF9">
    <property type="entry name" value="DIGUANYLATE CYCLASE DGCM-RELATED"/>
    <property type="match status" value="1"/>
</dbReference>
<dbReference type="InterPro" id="IPR043128">
    <property type="entry name" value="Rev_trsase/Diguanyl_cyclase"/>
</dbReference>
<protein>
    <recommendedName>
        <fullName evidence="1">diguanylate cyclase</fullName>
        <ecNumber evidence="1">2.7.7.65</ecNumber>
    </recommendedName>
</protein>
<dbReference type="GO" id="GO:1902201">
    <property type="term" value="P:negative regulation of bacterial-type flagellum-dependent cell motility"/>
    <property type="evidence" value="ECO:0007669"/>
    <property type="project" value="TreeGrafter"/>
</dbReference>
<dbReference type="AlphaFoldDB" id="A0A423PKI9"/>
<gene>
    <name evidence="4" type="ORF">SAHL_13275</name>
</gene>
<dbReference type="InterPro" id="IPR029016">
    <property type="entry name" value="GAF-like_dom_sf"/>
</dbReference>
<dbReference type="InterPro" id="IPR050469">
    <property type="entry name" value="Diguanylate_Cyclase"/>
</dbReference>
<evidence type="ECO:0000313" key="5">
    <source>
        <dbReference type="Proteomes" id="UP000285123"/>
    </source>
</evidence>
<dbReference type="GO" id="GO:0052621">
    <property type="term" value="F:diguanylate cyclase activity"/>
    <property type="evidence" value="ECO:0007669"/>
    <property type="project" value="UniProtKB-EC"/>
</dbReference>
<dbReference type="InterPro" id="IPR000160">
    <property type="entry name" value="GGDEF_dom"/>
</dbReference>
<dbReference type="GO" id="GO:0043709">
    <property type="term" value="P:cell adhesion involved in single-species biofilm formation"/>
    <property type="evidence" value="ECO:0007669"/>
    <property type="project" value="TreeGrafter"/>
</dbReference>
<evidence type="ECO:0000256" key="1">
    <source>
        <dbReference type="ARBA" id="ARBA00012528"/>
    </source>
</evidence>
<dbReference type="SUPFAM" id="SSF55781">
    <property type="entry name" value="GAF domain-like"/>
    <property type="match status" value="1"/>
</dbReference>
<dbReference type="Proteomes" id="UP000285123">
    <property type="component" value="Unassembled WGS sequence"/>
</dbReference>
<organism evidence="4 5">
    <name type="scientific">Salinisphaera orenii YIM 95161</name>
    <dbReference type="NCBI Taxonomy" id="1051139"/>
    <lineage>
        <taxon>Bacteria</taxon>
        <taxon>Pseudomonadati</taxon>
        <taxon>Pseudomonadota</taxon>
        <taxon>Gammaproteobacteria</taxon>
        <taxon>Salinisphaerales</taxon>
        <taxon>Salinisphaeraceae</taxon>
        <taxon>Salinisphaera</taxon>
    </lineage>
</organism>
<comment type="caution">
    <text evidence="4">The sequence shown here is derived from an EMBL/GenBank/DDBJ whole genome shotgun (WGS) entry which is preliminary data.</text>
</comment>
<dbReference type="CDD" id="cd01949">
    <property type="entry name" value="GGDEF"/>
    <property type="match status" value="1"/>
</dbReference>
<dbReference type="PROSITE" id="PS50887">
    <property type="entry name" value="GGDEF"/>
    <property type="match status" value="1"/>
</dbReference>
<reference evidence="4 5" key="1">
    <citation type="submission" date="2013-10" db="EMBL/GenBank/DDBJ databases">
        <title>Salinisphaera halophila YIM 95161 Genome Sequencing.</title>
        <authorList>
            <person name="Lai Q."/>
            <person name="Li C."/>
            <person name="Shao Z."/>
        </authorList>
    </citation>
    <scope>NUCLEOTIDE SEQUENCE [LARGE SCALE GENOMIC DNA]</scope>
    <source>
        <strain evidence="4 5">YIM 95161</strain>
    </source>
</reference>
<dbReference type="Pfam" id="PF13185">
    <property type="entry name" value="GAF_2"/>
    <property type="match status" value="1"/>
</dbReference>
<evidence type="ECO:0000256" key="2">
    <source>
        <dbReference type="ARBA" id="ARBA00034247"/>
    </source>
</evidence>
<dbReference type="InterPro" id="IPR029787">
    <property type="entry name" value="Nucleotide_cyclase"/>
</dbReference>
<evidence type="ECO:0000259" key="3">
    <source>
        <dbReference type="PROSITE" id="PS50887"/>
    </source>
</evidence>
<dbReference type="Gene3D" id="3.30.70.270">
    <property type="match status" value="1"/>
</dbReference>
<dbReference type="NCBIfam" id="TIGR00254">
    <property type="entry name" value="GGDEF"/>
    <property type="match status" value="1"/>
</dbReference>
<evidence type="ECO:0000313" key="4">
    <source>
        <dbReference type="EMBL" id="ROO26071.1"/>
    </source>
</evidence>
<accession>A0A423PKI9</accession>
<dbReference type="Gene3D" id="3.30.450.40">
    <property type="match status" value="1"/>
</dbReference>
<dbReference type="InterPro" id="IPR003018">
    <property type="entry name" value="GAF"/>
</dbReference>
<dbReference type="RefSeq" id="WP_221177959.1">
    <property type="nucleotide sequence ID" value="NZ_AYKF01000104.1"/>
</dbReference>
<name>A0A423PKI9_9GAMM</name>
<dbReference type="EMBL" id="AYKF01000104">
    <property type="protein sequence ID" value="ROO26071.1"/>
    <property type="molecule type" value="Genomic_DNA"/>
</dbReference>
<dbReference type="SMART" id="SM00065">
    <property type="entry name" value="GAF"/>
    <property type="match status" value="1"/>
</dbReference>
<dbReference type="GO" id="GO:0005886">
    <property type="term" value="C:plasma membrane"/>
    <property type="evidence" value="ECO:0007669"/>
    <property type="project" value="TreeGrafter"/>
</dbReference>
<comment type="catalytic activity">
    <reaction evidence="2">
        <text>2 GTP = 3',3'-c-di-GMP + 2 diphosphate</text>
        <dbReference type="Rhea" id="RHEA:24898"/>
        <dbReference type="ChEBI" id="CHEBI:33019"/>
        <dbReference type="ChEBI" id="CHEBI:37565"/>
        <dbReference type="ChEBI" id="CHEBI:58805"/>
        <dbReference type="EC" id="2.7.7.65"/>
    </reaction>
</comment>
<dbReference type="SUPFAM" id="SSF55073">
    <property type="entry name" value="Nucleotide cyclase"/>
    <property type="match status" value="1"/>
</dbReference>
<dbReference type="PANTHER" id="PTHR45138">
    <property type="entry name" value="REGULATORY COMPONENTS OF SENSORY TRANSDUCTION SYSTEM"/>
    <property type="match status" value="1"/>
</dbReference>
<dbReference type="EC" id="2.7.7.65" evidence="1"/>
<sequence>MMDEVLEQLATAVESDDLEALVRPFLSILERVSGLESTYMTRIDTDRGIQEILFARNSGDLTVAEGLTVPWGDTLCKRAFEDDVTWATDVPTRWGDSAAAGELGLVTYVNEPVTIGDDRVYGTLCGASTVRVPESADARRLMRVFAKLIGRHIEREQLLETLRREHDSYRTFALTDPLTLIPNRRAMVSELTRALANAERRGEVLHLAFIDLDGFKQINDTYGHDAGDRFLIAIAEKLQNALRGGDFVARIGGDEFVVFGPCSSDAPDAGRRAMRERLSEVTSGEFDLGVARLDYAGPSIGAVNSSPGERDCETVLARADEAMYAIKRSRNRRRVVNG</sequence>
<dbReference type="SMART" id="SM00267">
    <property type="entry name" value="GGDEF"/>
    <property type="match status" value="1"/>
</dbReference>
<feature type="domain" description="GGDEF" evidence="3">
    <location>
        <begin position="203"/>
        <end position="338"/>
    </location>
</feature>
<proteinExistence type="predicted"/>
<dbReference type="Pfam" id="PF00990">
    <property type="entry name" value="GGDEF"/>
    <property type="match status" value="1"/>
</dbReference>